<proteinExistence type="predicted"/>
<dbReference type="Proteomes" id="UP000663836">
    <property type="component" value="Unassembled WGS sequence"/>
</dbReference>
<dbReference type="AlphaFoldDB" id="A0A819WCF9"/>
<dbReference type="EMBL" id="CAJOBD010008831">
    <property type="protein sequence ID" value="CAF4122065.1"/>
    <property type="molecule type" value="Genomic_DNA"/>
</dbReference>
<accession>A0A819WCF9</accession>
<organism evidence="1 2">
    <name type="scientific">Rotaria sordida</name>
    <dbReference type="NCBI Taxonomy" id="392033"/>
    <lineage>
        <taxon>Eukaryota</taxon>
        <taxon>Metazoa</taxon>
        <taxon>Spiralia</taxon>
        <taxon>Gnathifera</taxon>
        <taxon>Rotifera</taxon>
        <taxon>Eurotatoria</taxon>
        <taxon>Bdelloidea</taxon>
        <taxon>Philodinida</taxon>
        <taxon>Philodinidae</taxon>
        <taxon>Rotaria</taxon>
    </lineage>
</organism>
<sequence>LFESNLQEIVKEILIKQCESPYIVKYIGSYFEDVDL</sequence>
<reference evidence="1" key="1">
    <citation type="submission" date="2021-02" db="EMBL/GenBank/DDBJ databases">
        <authorList>
            <person name="Nowell W R."/>
        </authorList>
    </citation>
    <scope>NUCLEOTIDE SEQUENCE</scope>
</reference>
<dbReference type="Gene3D" id="3.30.200.20">
    <property type="entry name" value="Phosphorylase Kinase, domain 1"/>
    <property type="match status" value="1"/>
</dbReference>
<evidence type="ECO:0000313" key="1">
    <source>
        <dbReference type="EMBL" id="CAF4122065.1"/>
    </source>
</evidence>
<feature type="non-terminal residue" evidence="1">
    <location>
        <position position="1"/>
    </location>
</feature>
<protein>
    <submittedName>
        <fullName evidence="1">Uncharacterized protein</fullName>
    </submittedName>
</protein>
<comment type="caution">
    <text evidence="1">The sequence shown here is derived from an EMBL/GenBank/DDBJ whole genome shotgun (WGS) entry which is preliminary data.</text>
</comment>
<evidence type="ECO:0000313" key="2">
    <source>
        <dbReference type="Proteomes" id="UP000663836"/>
    </source>
</evidence>
<name>A0A819WCF9_9BILA</name>
<gene>
    <name evidence="1" type="ORF">JBS370_LOCUS32675</name>
</gene>